<evidence type="ECO:0000313" key="4">
    <source>
        <dbReference type="EMBL" id="TET44411.1"/>
    </source>
</evidence>
<dbReference type="Pfam" id="PF04350">
    <property type="entry name" value="PilO"/>
    <property type="match status" value="1"/>
</dbReference>
<protein>
    <recommendedName>
        <fullName evidence="6">Pilus assembly protein PilO</fullName>
    </recommendedName>
</protein>
<dbReference type="AlphaFoldDB" id="A0A523UQ32"/>
<gene>
    <name evidence="4" type="ORF">E3J59_05110</name>
</gene>
<evidence type="ECO:0000256" key="1">
    <source>
        <dbReference type="SAM" id="Coils"/>
    </source>
</evidence>
<evidence type="ECO:0008006" key="6">
    <source>
        <dbReference type="Google" id="ProtNLM"/>
    </source>
</evidence>
<keyword evidence="3" id="KW-0472">Membrane</keyword>
<comment type="caution">
    <text evidence="4">The sequence shown here is derived from an EMBL/GenBank/DDBJ whole genome shotgun (WGS) entry which is preliminary data.</text>
</comment>
<organism evidence="4 5">
    <name type="scientific">Aerophobetes bacterium</name>
    <dbReference type="NCBI Taxonomy" id="2030807"/>
    <lineage>
        <taxon>Bacteria</taxon>
        <taxon>Candidatus Aerophobota</taxon>
    </lineage>
</organism>
<evidence type="ECO:0000256" key="2">
    <source>
        <dbReference type="SAM" id="MobiDB-lite"/>
    </source>
</evidence>
<feature type="coiled-coil region" evidence="1">
    <location>
        <begin position="55"/>
        <end position="82"/>
    </location>
</feature>
<dbReference type="InterPro" id="IPR007445">
    <property type="entry name" value="PilO"/>
</dbReference>
<dbReference type="GO" id="GO:0043107">
    <property type="term" value="P:type IV pilus-dependent motility"/>
    <property type="evidence" value="ECO:0007669"/>
    <property type="project" value="InterPro"/>
</dbReference>
<accession>A0A523UQ32</accession>
<dbReference type="GO" id="GO:0043683">
    <property type="term" value="P:type IV pilus assembly"/>
    <property type="evidence" value="ECO:0007669"/>
    <property type="project" value="InterPro"/>
</dbReference>
<proteinExistence type="predicted"/>
<dbReference type="InterPro" id="IPR014717">
    <property type="entry name" value="Transl_elong_EF1B/ribsomal_bS6"/>
</dbReference>
<name>A0A523UQ32_UNCAE</name>
<feature type="region of interest" description="Disordered" evidence="2">
    <location>
        <begin position="191"/>
        <end position="214"/>
    </location>
</feature>
<evidence type="ECO:0000313" key="5">
    <source>
        <dbReference type="Proteomes" id="UP000320679"/>
    </source>
</evidence>
<evidence type="ECO:0000256" key="3">
    <source>
        <dbReference type="SAM" id="Phobius"/>
    </source>
</evidence>
<keyword evidence="3" id="KW-1133">Transmembrane helix</keyword>
<sequence length="214" mass="24401">MDRLIWTLKGRVGSGVSIVGGAVLIFYFAFYSPQTKMIRVMRDDIEKENLIISRIKGRIEEYTEMEKKYKELEAELEELNLFFSPEGKIHSLLQELSLRGQSYGIDYITIAPEETLKGKYYDRVPVRISLNSTYHALGTLLSDIAKRRQKTFLTLDSFEIKGLETGKRISGEARSHTIEANLLLSLYLSPETPLKPSPPGEEEVGTGTVPRRRR</sequence>
<dbReference type="Proteomes" id="UP000320679">
    <property type="component" value="Unassembled WGS sequence"/>
</dbReference>
<reference evidence="4 5" key="1">
    <citation type="submission" date="2019-03" db="EMBL/GenBank/DDBJ databases">
        <title>Metabolic potential of uncultured bacteria and archaea associated with petroleum seepage in deep-sea sediments.</title>
        <authorList>
            <person name="Dong X."/>
            <person name="Hubert C."/>
        </authorList>
    </citation>
    <scope>NUCLEOTIDE SEQUENCE [LARGE SCALE GENOMIC DNA]</scope>
    <source>
        <strain evidence="4">E29_bin78</strain>
    </source>
</reference>
<dbReference type="Gene3D" id="3.30.70.60">
    <property type="match status" value="1"/>
</dbReference>
<feature type="transmembrane region" description="Helical" evidence="3">
    <location>
        <begin position="12"/>
        <end position="32"/>
    </location>
</feature>
<dbReference type="EMBL" id="SOJK01000219">
    <property type="protein sequence ID" value="TET44411.1"/>
    <property type="molecule type" value="Genomic_DNA"/>
</dbReference>
<keyword evidence="3" id="KW-0812">Transmembrane</keyword>
<keyword evidence="1" id="KW-0175">Coiled coil</keyword>